<protein>
    <submittedName>
        <fullName evidence="1">Uncharacterized protein</fullName>
    </submittedName>
</protein>
<proteinExistence type="predicted"/>
<reference evidence="1" key="1">
    <citation type="submission" date="2023-11" db="EMBL/GenBank/DDBJ databases">
        <authorList>
            <person name="Poullet M."/>
        </authorList>
    </citation>
    <scope>NUCLEOTIDE SEQUENCE</scope>
    <source>
        <strain evidence="1">E1834</strain>
    </source>
</reference>
<comment type="caution">
    <text evidence="1">The sequence shown here is derived from an EMBL/GenBank/DDBJ whole genome shotgun (WGS) entry which is preliminary data.</text>
</comment>
<name>A0ACB0ZT47_MELEN</name>
<accession>A0ACB0ZT47</accession>
<evidence type="ECO:0000313" key="2">
    <source>
        <dbReference type="Proteomes" id="UP001497535"/>
    </source>
</evidence>
<dbReference type="EMBL" id="CAVMJV010000043">
    <property type="protein sequence ID" value="CAK5081175.1"/>
    <property type="molecule type" value="Genomic_DNA"/>
</dbReference>
<sequence length="55" mass="6408">MPTCLIKKKNNNLFPQILEELNREKENQQPRASSDAMQLEMERYVDCLLASPLCL</sequence>
<gene>
    <name evidence="1" type="ORF">MENTE1834_LOCUS28390</name>
</gene>
<dbReference type="Proteomes" id="UP001497535">
    <property type="component" value="Unassembled WGS sequence"/>
</dbReference>
<organism evidence="1 2">
    <name type="scientific">Meloidogyne enterolobii</name>
    <name type="common">Root-knot nematode worm</name>
    <name type="synonym">Meloidogyne mayaguensis</name>
    <dbReference type="NCBI Taxonomy" id="390850"/>
    <lineage>
        <taxon>Eukaryota</taxon>
        <taxon>Metazoa</taxon>
        <taxon>Ecdysozoa</taxon>
        <taxon>Nematoda</taxon>
        <taxon>Chromadorea</taxon>
        <taxon>Rhabditida</taxon>
        <taxon>Tylenchina</taxon>
        <taxon>Tylenchomorpha</taxon>
        <taxon>Tylenchoidea</taxon>
        <taxon>Meloidogynidae</taxon>
        <taxon>Meloidogyninae</taxon>
        <taxon>Meloidogyne</taxon>
    </lineage>
</organism>
<keyword evidence="2" id="KW-1185">Reference proteome</keyword>
<evidence type="ECO:0000313" key="1">
    <source>
        <dbReference type="EMBL" id="CAK5081175.1"/>
    </source>
</evidence>